<sequence length="234" mass="26537">MKECIILAGGLGTRLREVVSDVPKVMAEVAGKPFLSYLLDWCTIQSFDRVILSVGYLSEIIVEWVQSNKYSFEIQFVKEEEPLGTGGAIKLAMNFAKSEKAIIINGDTFFNVDIDRLYTFHSQRGAKISLALKPMVNFDRYGSVLLDQKDRITAFKEKQFCESGLINGGIYLIDKTIFTSASFSEKFSFEKEILEAGISELPIYGNIQDTYFIDIGIPEDYRKANVDFQRFHDL</sequence>
<dbReference type="EC" id="2.7.7.71" evidence="2"/>
<dbReference type="SUPFAM" id="SSF53448">
    <property type="entry name" value="Nucleotide-diphospho-sugar transferases"/>
    <property type="match status" value="1"/>
</dbReference>
<feature type="domain" description="Nucleotidyl transferase" evidence="1">
    <location>
        <begin position="5"/>
        <end position="227"/>
    </location>
</feature>
<accession>A0A840CWD6</accession>
<evidence type="ECO:0000313" key="2">
    <source>
        <dbReference type="EMBL" id="MBB4036143.1"/>
    </source>
</evidence>
<dbReference type="GO" id="GO:0016779">
    <property type="term" value="F:nucleotidyltransferase activity"/>
    <property type="evidence" value="ECO:0007669"/>
    <property type="project" value="UniProtKB-KW"/>
</dbReference>
<dbReference type="InterPro" id="IPR005835">
    <property type="entry name" value="NTP_transferase_dom"/>
</dbReference>
<dbReference type="RefSeq" id="WP_183307053.1">
    <property type="nucleotide sequence ID" value="NZ_JACIEP010000006.1"/>
</dbReference>
<evidence type="ECO:0000259" key="1">
    <source>
        <dbReference type="Pfam" id="PF00483"/>
    </source>
</evidence>
<name>A0A840CWD6_9BACT</name>
<dbReference type="InterPro" id="IPR050486">
    <property type="entry name" value="Mannose-1P_guanyltransferase"/>
</dbReference>
<keyword evidence="2" id="KW-0548">Nucleotidyltransferase</keyword>
<dbReference type="CDD" id="cd06915">
    <property type="entry name" value="NTP_transferase_WcbM_like"/>
    <property type="match status" value="1"/>
</dbReference>
<gene>
    <name evidence="2" type="ORF">GGR21_002044</name>
</gene>
<keyword evidence="2" id="KW-0808">Transferase</keyword>
<dbReference type="InterPro" id="IPR029044">
    <property type="entry name" value="Nucleotide-diphossugar_trans"/>
</dbReference>
<proteinExistence type="predicted"/>
<dbReference type="AlphaFoldDB" id="A0A840CWD6"/>
<dbReference type="Gene3D" id="3.90.550.10">
    <property type="entry name" value="Spore Coat Polysaccharide Biosynthesis Protein SpsA, Chain A"/>
    <property type="match status" value="1"/>
</dbReference>
<reference evidence="2 3" key="1">
    <citation type="submission" date="2020-08" db="EMBL/GenBank/DDBJ databases">
        <title>Genomic Encyclopedia of Type Strains, Phase IV (KMG-IV): sequencing the most valuable type-strain genomes for metagenomic binning, comparative biology and taxonomic classification.</title>
        <authorList>
            <person name="Goeker M."/>
        </authorList>
    </citation>
    <scope>NUCLEOTIDE SEQUENCE [LARGE SCALE GENOMIC DNA]</scope>
    <source>
        <strain evidence="2 3">DSM 104969</strain>
    </source>
</reference>
<keyword evidence="3" id="KW-1185">Reference proteome</keyword>
<organism evidence="2 3">
    <name type="scientific">Dysgonomonas hofstadii</name>
    <dbReference type="NCBI Taxonomy" id="637886"/>
    <lineage>
        <taxon>Bacteria</taxon>
        <taxon>Pseudomonadati</taxon>
        <taxon>Bacteroidota</taxon>
        <taxon>Bacteroidia</taxon>
        <taxon>Bacteroidales</taxon>
        <taxon>Dysgonomonadaceae</taxon>
        <taxon>Dysgonomonas</taxon>
    </lineage>
</organism>
<dbReference type="Pfam" id="PF00483">
    <property type="entry name" value="NTP_transferase"/>
    <property type="match status" value="1"/>
</dbReference>
<dbReference type="Proteomes" id="UP000555103">
    <property type="component" value="Unassembled WGS sequence"/>
</dbReference>
<evidence type="ECO:0000313" key="3">
    <source>
        <dbReference type="Proteomes" id="UP000555103"/>
    </source>
</evidence>
<dbReference type="PANTHER" id="PTHR22572">
    <property type="entry name" value="SUGAR-1-PHOSPHATE GUANYL TRANSFERASE"/>
    <property type="match status" value="1"/>
</dbReference>
<protein>
    <submittedName>
        <fullName evidence="2">D-glycero-alpha-D-manno-heptose 1-phosphate guanylyltransferase</fullName>
        <ecNumber evidence="2">2.7.7.71</ecNumber>
    </submittedName>
</protein>
<comment type="caution">
    <text evidence="2">The sequence shown here is derived from an EMBL/GenBank/DDBJ whole genome shotgun (WGS) entry which is preliminary data.</text>
</comment>
<dbReference type="EMBL" id="JACIEP010000006">
    <property type="protein sequence ID" value="MBB4036143.1"/>
    <property type="molecule type" value="Genomic_DNA"/>
</dbReference>